<dbReference type="GO" id="GO:0016301">
    <property type="term" value="F:kinase activity"/>
    <property type="evidence" value="ECO:0007669"/>
    <property type="project" value="UniProtKB-KW"/>
</dbReference>
<keyword evidence="7" id="KW-0460">Magnesium</keyword>
<dbReference type="HOGENOM" id="CLU_007308_7_0_11"/>
<dbReference type="SUPFAM" id="SSF47831">
    <property type="entry name" value="Enzyme I of the PEP:sugar phosphotransferase system HPr-binding (sub)domain"/>
    <property type="match status" value="1"/>
</dbReference>
<dbReference type="PANTHER" id="PTHR46244">
    <property type="entry name" value="PHOSPHOENOLPYRUVATE-PROTEIN PHOSPHOTRANSFERASE"/>
    <property type="match status" value="1"/>
</dbReference>
<protein>
    <recommendedName>
        <fullName evidence="3">Phosphoenolpyruvate-protein phosphotransferase</fullName>
    </recommendedName>
    <alternativeName>
        <fullName evidence="8">Phosphotransferase system, enzyme I</fullName>
    </alternativeName>
</protein>
<evidence type="ECO:0000313" key="13">
    <source>
        <dbReference type="Proteomes" id="UP000000771"/>
    </source>
</evidence>
<comment type="cofactor">
    <cofactor evidence="1">
        <name>Mg(2+)</name>
        <dbReference type="ChEBI" id="CHEBI:18420"/>
    </cofactor>
</comment>
<dbReference type="InterPro" id="IPR040442">
    <property type="entry name" value="Pyrv_kinase-like_dom_sf"/>
</dbReference>
<dbReference type="InterPro" id="IPR036618">
    <property type="entry name" value="PtsI_HPr-bd_sf"/>
</dbReference>
<evidence type="ECO:0000256" key="3">
    <source>
        <dbReference type="ARBA" id="ARBA00016544"/>
    </source>
</evidence>
<evidence type="ECO:0000313" key="12">
    <source>
        <dbReference type="EMBL" id="ACU53819.1"/>
    </source>
</evidence>
<sequence length="536" mass="55378">MPERHTLRGQPGSQGAGVGTAVRVDAVAERTEVDPASVRRALEEVADDLEASSRRASGELSQILAADAAIARDPMLVDAVERHLADDPSTVGVHDAFDEVAGVLRSVGGAIAERAADLGAIERRLIARLRGTQGPMLEGKVVVANELGPADLLAIEHERPAALLLAGASPTAHVAILARALGIPALTGVVGLDGVHDGDTVLVDTVRAVAIVNPNDDDVTGLRAAERTPARTTLPRDRAAIGAVAIMANVAGVADAQGAIDAGAVGIGLLRTEFLFLDRDEAPSRAEQAEAYTEILTPFRGRRCIVRTLDAGADKPLAFIDLPRSANPALGVRGWRARAVAPAVIDTQIAAIADAQRATGAEVGLMAPMVTTIDEAREVVERAHAAGIPSAGVMVEVPALCLLGDELARSVDFVSIGTNDLAQYLFAADREESAVAALADPFSPPLARLLARLVDDVDGRIPIGVCGELAADPLAAVWLAGLGITSLSMTPSAIAPVTRLLASVERTTARRAAEAVRTASDAQRARDAAARIVGLA</sequence>
<evidence type="ECO:0000259" key="9">
    <source>
        <dbReference type="Pfam" id="PF00391"/>
    </source>
</evidence>
<dbReference type="InterPro" id="IPR000121">
    <property type="entry name" value="PEP_util_C"/>
</dbReference>
<evidence type="ECO:0000256" key="4">
    <source>
        <dbReference type="ARBA" id="ARBA00022679"/>
    </source>
</evidence>
<evidence type="ECO:0000256" key="7">
    <source>
        <dbReference type="ARBA" id="ARBA00022842"/>
    </source>
</evidence>
<dbReference type="InterPro" id="IPR036637">
    <property type="entry name" value="Phosphohistidine_dom_sf"/>
</dbReference>
<dbReference type="InterPro" id="IPR050499">
    <property type="entry name" value="PEP-utilizing_PTS_enzyme"/>
</dbReference>
<keyword evidence="5" id="KW-0479">Metal-binding</keyword>
<dbReference type="SUPFAM" id="SSF52009">
    <property type="entry name" value="Phosphohistidine domain"/>
    <property type="match status" value="1"/>
</dbReference>
<feature type="domain" description="Phosphotransferase system enzyme I N-terminal" evidence="11">
    <location>
        <begin position="8"/>
        <end position="114"/>
    </location>
</feature>
<feature type="domain" description="PEP-utilising enzyme mobile" evidence="9">
    <location>
        <begin position="138"/>
        <end position="205"/>
    </location>
</feature>
<dbReference type="PROSITE" id="PS00742">
    <property type="entry name" value="PEP_ENZYMES_2"/>
    <property type="match status" value="1"/>
</dbReference>
<evidence type="ECO:0000256" key="1">
    <source>
        <dbReference type="ARBA" id="ARBA00001946"/>
    </source>
</evidence>
<dbReference type="InterPro" id="IPR008279">
    <property type="entry name" value="PEP-util_enz_mobile_dom"/>
</dbReference>
<dbReference type="PANTHER" id="PTHR46244:SF3">
    <property type="entry name" value="PHOSPHOENOLPYRUVATE-PROTEIN PHOSPHOTRANSFERASE"/>
    <property type="match status" value="1"/>
</dbReference>
<dbReference type="Gene3D" id="3.50.30.10">
    <property type="entry name" value="Phosphohistidine domain"/>
    <property type="match status" value="1"/>
</dbReference>
<dbReference type="Pfam" id="PF00391">
    <property type="entry name" value="PEP-utilizers"/>
    <property type="match status" value="1"/>
</dbReference>
<dbReference type="InterPro" id="IPR023151">
    <property type="entry name" value="PEP_util_CS"/>
</dbReference>
<dbReference type="InterPro" id="IPR008731">
    <property type="entry name" value="PTS_EIN"/>
</dbReference>
<keyword evidence="6" id="KW-0418">Kinase</keyword>
<dbReference type="Gene3D" id="1.10.274.10">
    <property type="entry name" value="PtsI, HPr-binding domain"/>
    <property type="match status" value="1"/>
</dbReference>
<dbReference type="KEGG" id="afo:Afer_0874"/>
<evidence type="ECO:0000259" key="11">
    <source>
        <dbReference type="Pfam" id="PF05524"/>
    </source>
</evidence>
<dbReference type="Pfam" id="PF05524">
    <property type="entry name" value="PEP-utilisers_N"/>
    <property type="match status" value="1"/>
</dbReference>
<dbReference type="AlphaFoldDB" id="C7LYL1"/>
<dbReference type="eggNOG" id="COG1080">
    <property type="taxonomic scope" value="Bacteria"/>
</dbReference>
<evidence type="ECO:0000256" key="5">
    <source>
        <dbReference type="ARBA" id="ARBA00022723"/>
    </source>
</evidence>
<dbReference type="Proteomes" id="UP000000771">
    <property type="component" value="Chromosome"/>
</dbReference>
<evidence type="ECO:0000256" key="2">
    <source>
        <dbReference type="ARBA" id="ARBA00007837"/>
    </source>
</evidence>
<dbReference type="STRING" id="525909.Afer_0874"/>
<comment type="similarity">
    <text evidence="2">Belongs to the PEP-utilizing enzyme family.</text>
</comment>
<keyword evidence="4" id="KW-0808">Transferase</keyword>
<accession>C7LYL1</accession>
<evidence type="ECO:0000259" key="10">
    <source>
        <dbReference type="Pfam" id="PF02896"/>
    </source>
</evidence>
<feature type="domain" description="PEP-utilising enzyme C-terminal" evidence="10">
    <location>
        <begin position="239"/>
        <end position="505"/>
    </location>
</feature>
<dbReference type="RefSeq" id="WP_015798308.1">
    <property type="nucleotide sequence ID" value="NC_013124.1"/>
</dbReference>
<proteinExistence type="inferred from homology"/>
<organism evidence="12 13">
    <name type="scientific">Acidimicrobium ferrooxidans (strain DSM 10331 / JCM 15462 / NBRC 103882 / ICP)</name>
    <dbReference type="NCBI Taxonomy" id="525909"/>
    <lineage>
        <taxon>Bacteria</taxon>
        <taxon>Bacillati</taxon>
        <taxon>Actinomycetota</taxon>
        <taxon>Acidimicrobiia</taxon>
        <taxon>Acidimicrobiales</taxon>
        <taxon>Acidimicrobiaceae</taxon>
        <taxon>Acidimicrobium</taxon>
    </lineage>
</organism>
<dbReference type="GO" id="GO:0009401">
    <property type="term" value="P:phosphoenolpyruvate-dependent sugar phosphotransferase system"/>
    <property type="evidence" value="ECO:0007669"/>
    <property type="project" value="InterPro"/>
</dbReference>
<evidence type="ECO:0000256" key="6">
    <source>
        <dbReference type="ARBA" id="ARBA00022777"/>
    </source>
</evidence>
<name>C7LYL1_ACIFD</name>
<keyword evidence="13" id="KW-1185">Reference proteome</keyword>
<dbReference type="SUPFAM" id="SSF51621">
    <property type="entry name" value="Phosphoenolpyruvate/pyruvate domain"/>
    <property type="match status" value="1"/>
</dbReference>
<gene>
    <name evidence="12" type="ordered locus">Afer_0874</name>
</gene>
<dbReference type="PRINTS" id="PR01736">
    <property type="entry name" value="PHPHTRNFRASE"/>
</dbReference>
<dbReference type="Pfam" id="PF02896">
    <property type="entry name" value="PEP-utilizers_C"/>
    <property type="match status" value="1"/>
</dbReference>
<dbReference type="GO" id="GO:0046872">
    <property type="term" value="F:metal ion binding"/>
    <property type="evidence" value="ECO:0007669"/>
    <property type="project" value="UniProtKB-KW"/>
</dbReference>
<reference evidence="12 13" key="1">
    <citation type="journal article" date="2009" name="Stand. Genomic Sci.">
        <title>Complete genome sequence of Acidimicrobium ferrooxidans type strain (ICP).</title>
        <authorList>
            <person name="Clum A."/>
            <person name="Nolan M."/>
            <person name="Lang E."/>
            <person name="Glavina Del Rio T."/>
            <person name="Tice H."/>
            <person name="Copeland A."/>
            <person name="Cheng J.F."/>
            <person name="Lucas S."/>
            <person name="Chen F."/>
            <person name="Bruce D."/>
            <person name="Goodwin L."/>
            <person name="Pitluck S."/>
            <person name="Ivanova N."/>
            <person name="Mavrommatis K."/>
            <person name="Mikhailova N."/>
            <person name="Pati A."/>
            <person name="Chen A."/>
            <person name="Palaniappan K."/>
            <person name="Goker M."/>
            <person name="Spring S."/>
            <person name="Land M."/>
            <person name="Hauser L."/>
            <person name="Chang Y.J."/>
            <person name="Jeffries C.C."/>
            <person name="Chain P."/>
            <person name="Bristow J."/>
            <person name="Eisen J.A."/>
            <person name="Markowitz V."/>
            <person name="Hugenholtz P."/>
            <person name="Kyrpides N.C."/>
            <person name="Klenk H.P."/>
            <person name="Lapidus A."/>
        </authorList>
    </citation>
    <scope>NUCLEOTIDE SEQUENCE [LARGE SCALE GENOMIC DNA]</scope>
    <source>
        <strain evidence="13">DSM 10331 / JCM 15462 / NBRC 103882 / ICP</strain>
    </source>
</reference>
<evidence type="ECO:0000256" key="8">
    <source>
        <dbReference type="ARBA" id="ARBA00033235"/>
    </source>
</evidence>
<dbReference type="InterPro" id="IPR015813">
    <property type="entry name" value="Pyrv/PenolPyrv_kinase-like_dom"/>
</dbReference>
<dbReference type="Gene3D" id="3.20.20.60">
    <property type="entry name" value="Phosphoenolpyruvate-binding domains"/>
    <property type="match status" value="1"/>
</dbReference>
<dbReference type="EMBL" id="CP001631">
    <property type="protein sequence ID" value="ACU53819.1"/>
    <property type="molecule type" value="Genomic_DNA"/>
</dbReference>